<keyword evidence="2" id="KW-1185">Reference proteome</keyword>
<evidence type="ECO:0000313" key="1">
    <source>
        <dbReference type="EMBL" id="URW77115.1"/>
    </source>
</evidence>
<organism evidence="1 2">
    <name type="scientific">Sphingomonas donggukensis</name>
    <dbReference type="NCBI Taxonomy" id="2949093"/>
    <lineage>
        <taxon>Bacteria</taxon>
        <taxon>Pseudomonadati</taxon>
        <taxon>Pseudomonadota</taxon>
        <taxon>Alphaproteobacteria</taxon>
        <taxon>Sphingomonadales</taxon>
        <taxon>Sphingomonadaceae</taxon>
        <taxon>Sphingomonas</taxon>
    </lineage>
</organism>
<dbReference type="Gene3D" id="3.30.110.40">
    <property type="entry name" value="TusA-like domain"/>
    <property type="match status" value="1"/>
</dbReference>
<gene>
    <name evidence="1" type="ORF">M9980_02735</name>
</gene>
<evidence type="ECO:0000313" key="2">
    <source>
        <dbReference type="Proteomes" id="UP001055580"/>
    </source>
</evidence>
<dbReference type="EMBL" id="CP098401">
    <property type="protein sequence ID" value="URW77115.1"/>
    <property type="molecule type" value="Genomic_DNA"/>
</dbReference>
<dbReference type="SUPFAM" id="SSF64307">
    <property type="entry name" value="SirA-like"/>
    <property type="match status" value="1"/>
</dbReference>
<name>A0ABY4TXI2_9SPHN</name>
<protein>
    <submittedName>
        <fullName evidence="1">Sulfurtransferase TusA family protein</fullName>
    </submittedName>
</protein>
<proteinExistence type="predicted"/>
<dbReference type="Proteomes" id="UP001055580">
    <property type="component" value="Chromosome"/>
</dbReference>
<reference evidence="1" key="1">
    <citation type="submission" date="2022-05" db="EMBL/GenBank/DDBJ databases">
        <title>Sphingomonas sp. strain RMG20 Genome sequencing and assembly.</title>
        <authorList>
            <person name="Kim I."/>
        </authorList>
    </citation>
    <scope>NUCLEOTIDE SEQUENCE</scope>
    <source>
        <strain evidence="1">RMG20</strain>
    </source>
</reference>
<dbReference type="InterPro" id="IPR036868">
    <property type="entry name" value="TusA-like_sf"/>
</dbReference>
<accession>A0ABY4TXI2</accession>
<sequence length="57" mass="6030">MRCPWPALRLARTLREGASAVEVLADDPVAPGELAAVAAARGLSFETMAPHVFRIGN</sequence>